<dbReference type="EMBL" id="BAHC01000055">
    <property type="protein sequence ID" value="GAB89296.1"/>
    <property type="molecule type" value="Genomic_DNA"/>
</dbReference>
<feature type="domain" description="ABC transmembrane type-2" evidence="7">
    <location>
        <begin position="26"/>
        <end position="259"/>
    </location>
</feature>
<proteinExistence type="inferred from homology"/>
<evidence type="ECO:0000256" key="2">
    <source>
        <dbReference type="ARBA" id="ARBA00022692"/>
    </source>
</evidence>
<dbReference type="PROSITE" id="PS51012">
    <property type="entry name" value="ABC_TM2"/>
    <property type="match status" value="1"/>
</dbReference>
<dbReference type="Pfam" id="PF01061">
    <property type="entry name" value="ABC2_membrane"/>
    <property type="match status" value="1"/>
</dbReference>
<gene>
    <name evidence="8" type="ORF">GORHZ_055_00810</name>
</gene>
<evidence type="ECO:0000256" key="5">
    <source>
        <dbReference type="ARBA" id="ARBA00023251"/>
    </source>
</evidence>
<keyword evidence="4 6" id="KW-0472">Membrane</keyword>
<dbReference type="eggNOG" id="COG0842">
    <property type="taxonomic scope" value="Bacteria"/>
</dbReference>
<dbReference type="InterPro" id="IPR013525">
    <property type="entry name" value="ABC2_TM"/>
</dbReference>
<dbReference type="GO" id="GO:0140359">
    <property type="term" value="F:ABC-type transporter activity"/>
    <property type="evidence" value="ECO:0007669"/>
    <property type="project" value="InterPro"/>
</dbReference>
<protein>
    <recommendedName>
        <fullName evidence="6">Transport permease protein</fullName>
    </recommendedName>
</protein>
<keyword evidence="6" id="KW-0813">Transport</keyword>
<dbReference type="GO" id="GO:0043190">
    <property type="term" value="C:ATP-binding cassette (ABC) transporter complex"/>
    <property type="evidence" value="ECO:0007669"/>
    <property type="project" value="InterPro"/>
</dbReference>
<evidence type="ECO:0000256" key="3">
    <source>
        <dbReference type="ARBA" id="ARBA00022989"/>
    </source>
</evidence>
<comment type="caution">
    <text evidence="8">The sequence shown here is derived from an EMBL/GenBank/DDBJ whole genome shotgun (WGS) entry which is preliminary data.</text>
</comment>
<feature type="transmembrane region" description="Helical" evidence="6">
    <location>
        <begin position="233"/>
        <end position="256"/>
    </location>
</feature>
<dbReference type="RefSeq" id="WP_006331295.1">
    <property type="nucleotide sequence ID" value="NZ_BAHC01000055.1"/>
</dbReference>
<sequence>MTLSYTVTDSTIMVRRNLLRLQRYPAMVFSIIVMPVVILLMMTYFFGGAIGAALPGSGPPHGEYVNYLVPGLMLFIPAYLTVSVAVAVNQDVTTGFINRLRSMATPPTAILAGHVVGALIQGVIGLAALLMTAFVVGFRPSAGALQWAAALGLLGFMAIGMVWFAVALGVIARSPESASNMPLPLLLLPYLGSGLVPTDSMPTGVRQFAEYQPFSPIADTLRGLLMGTGAGGVWPWAVGWCALFAVGGYLWAVTAFRRSTEG</sequence>
<dbReference type="PANTHER" id="PTHR43229">
    <property type="entry name" value="NODULATION PROTEIN J"/>
    <property type="match status" value="1"/>
</dbReference>
<evidence type="ECO:0000256" key="4">
    <source>
        <dbReference type="ARBA" id="ARBA00023136"/>
    </source>
</evidence>
<dbReference type="STRING" id="1108045.GORHZ_055_00810"/>
<name>K6W6H7_9ACTN</name>
<keyword evidence="3 6" id="KW-1133">Transmembrane helix</keyword>
<keyword evidence="6" id="KW-1003">Cell membrane</keyword>
<dbReference type="PANTHER" id="PTHR43229:SF2">
    <property type="entry name" value="NODULATION PROTEIN J"/>
    <property type="match status" value="1"/>
</dbReference>
<keyword evidence="2 6" id="KW-0812">Transmembrane</keyword>
<accession>K6W6H7</accession>
<keyword evidence="5" id="KW-0046">Antibiotic resistance</keyword>
<evidence type="ECO:0000259" key="7">
    <source>
        <dbReference type="PROSITE" id="PS51012"/>
    </source>
</evidence>
<feature type="transmembrane region" description="Helical" evidence="6">
    <location>
        <begin position="109"/>
        <end position="138"/>
    </location>
</feature>
<keyword evidence="9" id="KW-1185">Reference proteome</keyword>
<dbReference type="GO" id="GO:0046677">
    <property type="term" value="P:response to antibiotic"/>
    <property type="evidence" value="ECO:0007669"/>
    <property type="project" value="UniProtKB-KW"/>
</dbReference>
<evidence type="ECO:0000313" key="9">
    <source>
        <dbReference type="Proteomes" id="UP000008363"/>
    </source>
</evidence>
<feature type="transmembrane region" description="Helical" evidence="6">
    <location>
        <begin position="178"/>
        <end position="196"/>
    </location>
</feature>
<feature type="transmembrane region" description="Helical" evidence="6">
    <location>
        <begin position="67"/>
        <end position="88"/>
    </location>
</feature>
<dbReference type="PIRSF" id="PIRSF006648">
    <property type="entry name" value="DrrB"/>
    <property type="match status" value="1"/>
</dbReference>
<dbReference type="AlphaFoldDB" id="K6W6H7"/>
<evidence type="ECO:0000256" key="1">
    <source>
        <dbReference type="ARBA" id="ARBA00004141"/>
    </source>
</evidence>
<dbReference type="OrthoDB" id="670210at2"/>
<dbReference type="InterPro" id="IPR047817">
    <property type="entry name" value="ABC2_TM_bact-type"/>
</dbReference>
<reference evidence="8 9" key="1">
    <citation type="submission" date="2012-08" db="EMBL/GenBank/DDBJ databases">
        <title>Whole genome shotgun sequence of Gordonia rhizosphera NBRC 16068.</title>
        <authorList>
            <person name="Takarada H."/>
            <person name="Isaki S."/>
            <person name="Hosoyama A."/>
            <person name="Tsuchikane K."/>
            <person name="Katsumata H."/>
            <person name="Baba S."/>
            <person name="Ohji S."/>
            <person name="Yamazaki S."/>
            <person name="Fujita N."/>
        </authorList>
    </citation>
    <scope>NUCLEOTIDE SEQUENCE [LARGE SCALE GENOMIC DNA]</scope>
    <source>
        <strain evidence="8 9">NBRC 16068</strain>
    </source>
</reference>
<feature type="transmembrane region" description="Helical" evidence="6">
    <location>
        <begin position="144"/>
        <end position="171"/>
    </location>
</feature>
<evidence type="ECO:0000313" key="8">
    <source>
        <dbReference type="EMBL" id="GAB89296.1"/>
    </source>
</evidence>
<dbReference type="InterPro" id="IPR051784">
    <property type="entry name" value="Nod_factor_ABC_transporter"/>
</dbReference>
<dbReference type="InterPro" id="IPR000412">
    <property type="entry name" value="ABC_2_transport"/>
</dbReference>
<organism evidence="8 9">
    <name type="scientific">Gordonia rhizosphera NBRC 16068</name>
    <dbReference type="NCBI Taxonomy" id="1108045"/>
    <lineage>
        <taxon>Bacteria</taxon>
        <taxon>Bacillati</taxon>
        <taxon>Actinomycetota</taxon>
        <taxon>Actinomycetes</taxon>
        <taxon>Mycobacteriales</taxon>
        <taxon>Gordoniaceae</taxon>
        <taxon>Gordonia</taxon>
    </lineage>
</organism>
<comment type="similarity">
    <text evidence="6">Belongs to the ABC-2 integral membrane protein family.</text>
</comment>
<comment type="subcellular location">
    <subcellularLocation>
        <location evidence="6">Cell membrane</location>
        <topology evidence="6">Multi-pass membrane protein</topology>
    </subcellularLocation>
    <subcellularLocation>
        <location evidence="1">Membrane</location>
        <topology evidence="1">Multi-pass membrane protein</topology>
    </subcellularLocation>
</comment>
<dbReference type="Proteomes" id="UP000008363">
    <property type="component" value="Unassembled WGS sequence"/>
</dbReference>
<evidence type="ECO:0000256" key="6">
    <source>
        <dbReference type="RuleBase" id="RU361157"/>
    </source>
</evidence>
<feature type="transmembrane region" description="Helical" evidence="6">
    <location>
        <begin position="24"/>
        <end position="47"/>
    </location>
</feature>